<proteinExistence type="inferred from homology"/>
<evidence type="ECO:0000313" key="6">
    <source>
        <dbReference type="Proteomes" id="UP000178490"/>
    </source>
</evidence>
<evidence type="ECO:0000256" key="2">
    <source>
        <dbReference type="ARBA" id="ARBA00023274"/>
    </source>
</evidence>
<organism evidence="5 6">
    <name type="scientific">Candidatus Magasanikbacteria bacterium RIFOXYD2_FULL_36_9</name>
    <dbReference type="NCBI Taxonomy" id="1798707"/>
    <lineage>
        <taxon>Bacteria</taxon>
        <taxon>Candidatus Magasanikiibacteriota</taxon>
    </lineage>
</organism>
<dbReference type="InterPro" id="IPR001787">
    <property type="entry name" value="Ribosomal_bL21"/>
</dbReference>
<evidence type="ECO:0000256" key="4">
    <source>
        <dbReference type="RuleBase" id="RU000562"/>
    </source>
</evidence>
<keyword evidence="1 3" id="KW-0689">Ribosomal protein</keyword>
<dbReference type="SUPFAM" id="SSF141091">
    <property type="entry name" value="L21p-like"/>
    <property type="match status" value="1"/>
</dbReference>
<dbReference type="AlphaFoldDB" id="A0A1F6P1V2"/>
<dbReference type="GO" id="GO:0005737">
    <property type="term" value="C:cytoplasm"/>
    <property type="evidence" value="ECO:0007669"/>
    <property type="project" value="UniProtKB-ARBA"/>
</dbReference>
<evidence type="ECO:0000256" key="3">
    <source>
        <dbReference type="HAMAP-Rule" id="MF_01363"/>
    </source>
</evidence>
<dbReference type="HAMAP" id="MF_01363">
    <property type="entry name" value="Ribosomal_bL21"/>
    <property type="match status" value="1"/>
</dbReference>
<dbReference type="EMBL" id="MFRC01000015">
    <property type="protein sequence ID" value="OGH89963.1"/>
    <property type="molecule type" value="Genomic_DNA"/>
</dbReference>
<gene>
    <name evidence="3" type="primary">rplU</name>
    <name evidence="5" type="ORF">A2537_01705</name>
</gene>
<name>A0A1F6P1V2_9BACT</name>
<dbReference type="GO" id="GO:0005840">
    <property type="term" value="C:ribosome"/>
    <property type="evidence" value="ECO:0007669"/>
    <property type="project" value="UniProtKB-KW"/>
</dbReference>
<dbReference type="NCBIfam" id="TIGR00061">
    <property type="entry name" value="L21"/>
    <property type="match status" value="1"/>
</dbReference>
<accession>A0A1F6P1V2</accession>
<dbReference type="Pfam" id="PF00829">
    <property type="entry name" value="Ribosomal_L21p"/>
    <property type="match status" value="1"/>
</dbReference>
<dbReference type="GO" id="GO:0019843">
    <property type="term" value="F:rRNA binding"/>
    <property type="evidence" value="ECO:0007669"/>
    <property type="project" value="UniProtKB-UniRule"/>
</dbReference>
<dbReference type="InterPro" id="IPR028909">
    <property type="entry name" value="bL21-like"/>
</dbReference>
<keyword evidence="3 4" id="KW-0694">RNA-binding</keyword>
<comment type="caution">
    <text evidence="5">The sequence shown here is derived from an EMBL/GenBank/DDBJ whole genome shotgun (WGS) entry which is preliminary data.</text>
</comment>
<reference evidence="5 6" key="1">
    <citation type="journal article" date="2016" name="Nat. Commun.">
        <title>Thousands of microbial genomes shed light on interconnected biogeochemical processes in an aquifer system.</title>
        <authorList>
            <person name="Anantharaman K."/>
            <person name="Brown C.T."/>
            <person name="Hug L.A."/>
            <person name="Sharon I."/>
            <person name="Castelle C.J."/>
            <person name="Probst A.J."/>
            <person name="Thomas B.C."/>
            <person name="Singh A."/>
            <person name="Wilkins M.J."/>
            <person name="Karaoz U."/>
            <person name="Brodie E.L."/>
            <person name="Williams K.H."/>
            <person name="Hubbard S.S."/>
            <person name="Banfield J.F."/>
        </authorList>
    </citation>
    <scope>NUCLEOTIDE SEQUENCE [LARGE SCALE GENOMIC DNA]</scope>
</reference>
<dbReference type="InterPro" id="IPR036164">
    <property type="entry name" value="bL21-like_sf"/>
</dbReference>
<comment type="subunit">
    <text evidence="3">Part of the 50S ribosomal subunit. Contacts protein L20.</text>
</comment>
<comment type="similarity">
    <text evidence="3 4">Belongs to the bacterial ribosomal protein bL21 family.</text>
</comment>
<dbReference type="GO" id="GO:0003735">
    <property type="term" value="F:structural constituent of ribosome"/>
    <property type="evidence" value="ECO:0007669"/>
    <property type="project" value="InterPro"/>
</dbReference>
<dbReference type="GO" id="GO:0006412">
    <property type="term" value="P:translation"/>
    <property type="evidence" value="ECO:0007669"/>
    <property type="project" value="UniProtKB-UniRule"/>
</dbReference>
<protein>
    <recommendedName>
        <fullName evidence="3">Large ribosomal subunit protein bL21</fullName>
    </recommendedName>
</protein>
<keyword evidence="3 4" id="KW-0699">rRNA-binding</keyword>
<evidence type="ECO:0000256" key="1">
    <source>
        <dbReference type="ARBA" id="ARBA00022980"/>
    </source>
</evidence>
<evidence type="ECO:0000313" key="5">
    <source>
        <dbReference type="EMBL" id="OGH89963.1"/>
    </source>
</evidence>
<sequence length="106" mass="12126">MISIIATGGKQYIVKSGEKFKFEKLKVDGIDVLADTDFTFDKVLLKADEEGNLVELGKPYLEGETVKAKVLRQGKTRTLRVEKFKSKVRFHKVHGQRQRFTEVQIV</sequence>
<keyword evidence="2 3" id="KW-0687">Ribonucleoprotein</keyword>
<comment type="function">
    <text evidence="3 4">This protein binds to 23S rRNA in the presence of protein L20.</text>
</comment>
<dbReference type="Proteomes" id="UP000178490">
    <property type="component" value="Unassembled WGS sequence"/>
</dbReference>
<dbReference type="GO" id="GO:1990904">
    <property type="term" value="C:ribonucleoprotein complex"/>
    <property type="evidence" value="ECO:0007669"/>
    <property type="project" value="UniProtKB-KW"/>
</dbReference>